<organism evidence="2">
    <name type="scientific">Entomoneis paludosa</name>
    <dbReference type="NCBI Taxonomy" id="265537"/>
    <lineage>
        <taxon>Eukaryota</taxon>
        <taxon>Sar</taxon>
        <taxon>Stramenopiles</taxon>
        <taxon>Ochrophyta</taxon>
        <taxon>Bacillariophyta</taxon>
        <taxon>Bacillariophyceae</taxon>
        <taxon>Bacillariophycidae</taxon>
        <taxon>Entomoneidaceae</taxon>
        <taxon>Entomoneis</taxon>
    </lineage>
</organism>
<feature type="compositionally biased region" description="Basic and acidic residues" evidence="1">
    <location>
        <begin position="41"/>
        <end position="51"/>
    </location>
</feature>
<evidence type="ECO:0000256" key="1">
    <source>
        <dbReference type="SAM" id="MobiDB-lite"/>
    </source>
</evidence>
<gene>
    <name evidence="2" type="ORF">APAL1065_LOCUS10828</name>
</gene>
<dbReference type="AlphaFoldDB" id="A0A7S2YA85"/>
<sequence length="106" mass="11944">MALRFDSTDECAMVRDDVNRNRRVLRHELAQKLKTLLGSDEGVKGPDDTTDKATTIEGAETAVNEERKTEVDETGAEVKPSLKEEYDTQSQRDVEEKKTEVECIAE</sequence>
<feature type="region of interest" description="Disordered" evidence="1">
    <location>
        <begin position="39"/>
        <end position="106"/>
    </location>
</feature>
<dbReference type="EMBL" id="HBHT01016237">
    <property type="protein sequence ID" value="CAD9963169.1"/>
    <property type="molecule type" value="Transcribed_RNA"/>
</dbReference>
<name>A0A7S2YA85_9STRA</name>
<proteinExistence type="predicted"/>
<reference evidence="2" key="1">
    <citation type="submission" date="2021-01" db="EMBL/GenBank/DDBJ databases">
        <authorList>
            <person name="Corre E."/>
            <person name="Pelletier E."/>
            <person name="Niang G."/>
            <person name="Scheremetjew M."/>
            <person name="Finn R."/>
            <person name="Kale V."/>
            <person name="Holt S."/>
            <person name="Cochrane G."/>
            <person name="Meng A."/>
            <person name="Brown T."/>
            <person name="Cohen L."/>
        </authorList>
    </citation>
    <scope>NUCLEOTIDE SEQUENCE</scope>
    <source>
        <strain evidence="2">CCMP125</strain>
    </source>
</reference>
<feature type="compositionally biased region" description="Basic and acidic residues" evidence="1">
    <location>
        <begin position="80"/>
        <end position="106"/>
    </location>
</feature>
<accession>A0A7S2YA85</accession>
<evidence type="ECO:0000313" key="2">
    <source>
        <dbReference type="EMBL" id="CAD9963169.1"/>
    </source>
</evidence>
<protein>
    <submittedName>
        <fullName evidence="2">Uncharacterized protein</fullName>
    </submittedName>
</protein>